<evidence type="ECO:0000313" key="5">
    <source>
        <dbReference type="Proteomes" id="UP000078284"/>
    </source>
</evidence>
<evidence type="ECO:0000256" key="1">
    <source>
        <dbReference type="SAM" id="Coils"/>
    </source>
</evidence>
<gene>
    <name evidence="4" type="ordered locus">AXX17_At1g34630</name>
</gene>
<evidence type="ECO:0000259" key="3">
    <source>
        <dbReference type="Pfam" id="PF11926"/>
    </source>
</evidence>
<evidence type="ECO:0000313" key="4">
    <source>
        <dbReference type="EMBL" id="OAP16735.1"/>
    </source>
</evidence>
<feature type="region of interest" description="Disordered" evidence="2">
    <location>
        <begin position="1"/>
        <end position="21"/>
    </location>
</feature>
<dbReference type="InterPro" id="IPR024593">
    <property type="entry name" value="DUF3444"/>
</dbReference>
<keyword evidence="1" id="KW-0175">Coiled coil</keyword>
<feature type="coiled-coil region" evidence="1">
    <location>
        <begin position="241"/>
        <end position="275"/>
    </location>
</feature>
<dbReference type="Proteomes" id="UP000078284">
    <property type="component" value="Chromosome 1"/>
</dbReference>
<dbReference type="EMBL" id="LUHQ01000001">
    <property type="protein sequence ID" value="OAP16735.1"/>
    <property type="molecule type" value="Genomic_DNA"/>
</dbReference>
<comment type="caution">
    <text evidence="4">The sequence shown here is derived from an EMBL/GenBank/DDBJ whole genome shotgun (WGS) entry which is preliminary data.</text>
</comment>
<dbReference type="PANTHER" id="PTHR45089:SF56">
    <property type="entry name" value="DUF3444 DOMAIN-CONTAINING PROTEIN"/>
    <property type="match status" value="1"/>
</dbReference>
<organism evidence="4 5">
    <name type="scientific">Arabidopsis thaliana</name>
    <name type="common">Mouse-ear cress</name>
    <dbReference type="NCBI Taxonomy" id="3702"/>
    <lineage>
        <taxon>Eukaryota</taxon>
        <taxon>Viridiplantae</taxon>
        <taxon>Streptophyta</taxon>
        <taxon>Embryophyta</taxon>
        <taxon>Tracheophyta</taxon>
        <taxon>Spermatophyta</taxon>
        <taxon>Magnoliopsida</taxon>
        <taxon>eudicotyledons</taxon>
        <taxon>Gunneridae</taxon>
        <taxon>Pentapetalae</taxon>
        <taxon>rosids</taxon>
        <taxon>malvids</taxon>
        <taxon>Brassicales</taxon>
        <taxon>Brassicaceae</taxon>
        <taxon>Camelineae</taxon>
        <taxon>Arabidopsis</taxon>
    </lineage>
</organism>
<feature type="region of interest" description="Disordered" evidence="2">
    <location>
        <begin position="72"/>
        <end position="103"/>
    </location>
</feature>
<accession>A0A178WGR8</accession>
<dbReference type="PANTHER" id="PTHR45089">
    <property type="entry name" value="DNAJ HEAT SHOCK AMINO-TERMINAL DOMAIN PROTEIN-RELATED"/>
    <property type="match status" value="1"/>
</dbReference>
<sequence length="297" mass="34151">MIFRHVSSHQPKAVMSPSKSEPLTHRKGIFVLELQCVMKCGRFCKLRTNPDQVEIILEEPLKAKAVMEKTNPDGAQELPSFGLEQAPLHQNQKSGAKRKREGLVRSEREVGNINENEEVIIVVDGMPRLYAQIKEVFVSGFNVSVTWLKPNSYDEEPIQRYEKDLHVSVGRFKFGKDEITQGFLTWFIAIKEVAQEETGWFKEQKKAVEARNLGEAELQLSYENRMSQMEDMVKNMLKETYVAHERMVSMLNENLEKAHRENINLRKEHDHEQKKWMMIQLGLGVIGPAAVGMCSIL</sequence>
<name>A0A178WGR8_ARATH</name>
<reference evidence="5" key="1">
    <citation type="journal article" date="2016" name="Proc. Natl. Acad. Sci. U.S.A.">
        <title>Chromosome-level assembly of Arabidopsis thaliana Ler reveals the extent of translocation and inversion polymorphisms.</title>
        <authorList>
            <person name="Zapata L."/>
            <person name="Ding J."/>
            <person name="Willing E.M."/>
            <person name="Hartwig B."/>
            <person name="Bezdan D."/>
            <person name="Jiao W.B."/>
            <person name="Patel V."/>
            <person name="Velikkakam James G."/>
            <person name="Koornneef M."/>
            <person name="Ossowski S."/>
            <person name="Schneeberger K."/>
        </authorList>
    </citation>
    <scope>NUCLEOTIDE SEQUENCE [LARGE SCALE GENOMIC DNA]</scope>
    <source>
        <strain evidence="5">cv. Landsberg erecta</strain>
    </source>
</reference>
<protein>
    <recommendedName>
        <fullName evidence="3">DUF3444 domain-containing protein</fullName>
    </recommendedName>
</protein>
<dbReference type="AlphaFoldDB" id="A0A178WGR8"/>
<feature type="domain" description="DUF3444" evidence="3">
    <location>
        <begin position="123"/>
        <end position="183"/>
    </location>
</feature>
<dbReference type="Pfam" id="PF11926">
    <property type="entry name" value="DUF3444"/>
    <property type="match status" value="1"/>
</dbReference>
<proteinExistence type="predicted"/>
<dbReference type="ExpressionAtlas" id="A0A178WGR8">
    <property type="expression patterns" value="baseline and differential"/>
</dbReference>
<evidence type="ECO:0000256" key="2">
    <source>
        <dbReference type="SAM" id="MobiDB-lite"/>
    </source>
</evidence>